<accession>A0AAD5S8K7</accession>
<evidence type="ECO:0000313" key="11">
    <source>
        <dbReference type="Proteomes" id="UP001212841"/>
    </source>
</evidence>
<keyword evidence="4 6" id="KW-0371">Homeobox</keyword>
<evidence type="ECO:0000256" key="4">
    <source>
        <dbReference type="ARBA" id="ARBA00023155"/>
    </source>
</evidence>
<comment type="caution">
    <text evidence="10">The sequence shown here is derived from an EMBL/GenBank/DDBJ whole genome shotgun (WGS) entry which is preliminary data.</text>
</comment>
<feature type="compositionally biased region" description="Low complexity" evidence="8">
    <location>
        <begin position="483"/>
        <end position="497"/>
    </location>
</feature>
<feature type="DNA-binding region" description="Homeobox" evidence="6">
    <location>
        <begin position="12"/>
        <end position="71"/>
    </location>
</feature>
<feature type="compositionally biased region" description="Polar residues" evidence="8">
    <location>
        <begin position="134"/>
        <end position="164"/>
    </location>
</feature>
<sequence length="738" mass="81258">MNPTAQFYNPFEIKHRRRTSQAQLKVLEKAFADNPKPNGTLRRQLAQTLEMTPRGVQVWFQNRRAKAKHQRILAELEQAQRANAANNAGGLRRSAESASVEDEEDRGSVSQESVEVESVGETERSDESCVSGPAYNNTSSPQTLGLQPDPTTSHGWPSPMTMQRSYAEGGGPSRNRAHSVPDIQHPYTYSPYPSPHRYPVPAGLEHAPYRPVPPYAPGLLRPRSPHFHPATHNHHYHHQPPPHYYHAGPTGTHHPPGSSMQPCACCDHPEAMFNPAMYAPHQHTHRAAARPPNISTQFSRDPQQHPAPPSVTPLASPLHTKPSQPPARPRSQPAIQHSAEQQPSQTNITTAAPPAIPNRPRHRRQRSRSESELTLAMAAARAVQAHELALASQQMAEEMYMPYPESTDIQPIPESYDILDDSMFSFDQAGEDWQFPMRTETNPPYSPMYAGNLSEPVTPIYPTPHTSPLPPPQQPQPTPQYPQSPQSQQLPQQSARRPPAPVPVPLTRRNSCPADFIASFDSLTLPSAVENRSEGGDQMQDHEPRTPTPATPKSSTGLETIMEDVNDGGGQSDATIYSKRPYHIHVQQHPQQSYTPHRPMIQSPLSEVSPTMAWDPSRRGDGSGSGSGSGSGGSGVDVNAFLLQGTTFTESAPKLEELQQPSIPQRPTVHRRFSLPANNAGAVVGQERQGFGNGGWREVAGGGMGTEWKGEEYTMVNTEGLGRLTEEQTKRMLGYMEE</sequence>
<keyword evidence="2" id="KW-0217">Developmental protein</keyword>
<evidence type="ECO:0000313" key="10">
    <source>
        <dbReference type="EMBL" id="KAJ3047996.1"/>
    </source>
</evidence>
<feature type="region of interest" description="Disordered" evidence="8">
    <location>
        <begin position="281"/>
        <end position="372"/>
    </location>
</feature>
<dbReference type="InterPro" id="IPR009057">
    <property type="entry name" value="Homeodomain-like_sf"/>
</dbReference>
<dbReference type="SUPFAM" id="SSF46689">
    <property type="entry name" value="Homeodomain-like"/>
    <property type="match status" value="1"/>
</dbReference>
<dbReference type="EMBL" id="JADGJD010000865">
    <property type="protein sequence ID" value="KAJ3047996.1"/>
    <property type="molecule type" value="Genomic_DNA"/>
</dbReference>
<feature type="compositionally biased region" description="Low complexity" evidence="8">
    <location>
        <begin position="84"/>
        <end position="98"/>
    </location>
</feature>
<comment type="subcellular location">
    <subcellularLocation>
        <location evidence="1 6 7">Nucleus</location>
    </subcellularLocation>
</comment>
<dbReference type="PANTHER" id="PTHR45793:SF5">
    <property type="entry name" value="HOMEOTIC PROTEIN OCELLILESS"/>
    <property type="match status" value="1"/>
</dbReference>
<organism evidence="10 11">
    <name type="scientific">Rhizophlyctis rosea</name>
    <dbReference type="NCBI Taxonomy" id="64517"/>
    <lineage>
        <taxon>Eukaryota</taxon>
        <taxon>Fungi</taxon>
        <taxon>Fungi incertae sedis</taxon>
        <taxon>Chytridiomycota</taxon>
        <taxon>Chytridiomycota incertae sedis</taxon>
        <taxon>Chytridiomycetes</taxon>
        <taxon>Rhizophlyctidales</taxon>
        <taxon>Rhizophlyctidaceae</taxon>
        <taxon>Rhizophlyctis</taxon>
    </lineage>
</organism>
<feature type="compositionally biased region" description="Basic and acidic residues" evidence="8">
    <location>
        <begin position="531"/>
        <end position="545"/>
    </location>
</feature>
<evidence type="ECO:0000256" key="5">
    <source>
        <dbReference type="ARBA" id="ARBA00023242"/>
    </source>
</evidence>
<feature type="domain" description="Homeobox" evidence="9">
    <location>
        <begin position="10"/>
        <end position="70"/>
    </location>
</feature>
<dbReference type="AlphaFoldDB" id="A0AAD5S8K7"/>
<reference evidence="10" key="1">
    <citation type="submission" date="2020-05" db="EMBL/GenBank/DDBJ databases">
        <title>Phylogenomic resolution of chytrid fungi.</title>
        <authorList>
            <person name="Stajich J.E."/>
            <person name="Amses K."/>
            <person name="Simmons R."/>
            <person name="Seto K."/>
            <person name="Myers J."/>
            <person name="Bonds A."/>
            <person name="Quandt C.A."/>
            <person name="Barry K."/>
            <person name="Liu P."/>
            <person name="Grigoriev I."/>
            <person name="Longcore J.E."/>
            <person name="James T.Y."/>
        </authorList>
    </citation>
    <scope>NUCLEOTIDE SEQUENCE</scope>
    <source>
        <strain evidence="10">JEL0318</strain>
    </source>
</reference>
<dbReference type="Pfam" id="PF00046">
    <property type="entry name" value="Homeodomain"/>
    <property type="match status" value="1"/>
</dbReference>
<feature type="region of interest" description="Disordered" evidence="8">
    <location>
        <begin position="84"/>
        <end position="183"/>
    </location>
</feature>
<evidence type="ECO:0000256" key="2">
    <source>
        <dbReference type="ARBA" id="ARBA00022473"/>
    </source>
</evidence>
<dbReference type="GO" id="GO:0000981">
    <property type="term" value="F:DNA-binding transcription factor activity, RNA polymerase II-specific"/>
    <property type="evidence" value="ECO:0007669"/>
    <property type="project" value="InterPro"/>
</dbReference>
<feature type="compositionally biased region" description="Polar residues" evidence="8">
    <location>
        <begin position="338"/>
        <end position="350"/>
    </location>
</feature>
<evidence type="ECO:0000256" key="7">
    <source>
        <dbReference type="RuleBase" id="RU000682"/>
    </source>
</evidence>
<evidence type="ECO:0000256" key="8">
    <source>
        <dbReference type="SAM" id="MobiDB-lite"/>
    </source>
</evidence>
<feature type="compositionally biased region" description="Gly residues" evidence="8">
    <location>
        <begin position="622"/>
        <end position="635"/>
    </location>
</feature>
<keyword evidence="5 6" id="KW-0539">Nucleus</keyword>
<dbReference type="GO" id="GO:0005634">
    <property type="term" value="C:nucleus"/>
    <property type="evidence" value="ECO:0007669"/>
    <property type="project" value="UniProtKB-SubCell"/>
</dbReference>
<gene>
    <name evidence="10" type="ORF">HK097_010979</name>
</gene>
<name>A0AAD5S8K7_9FUNG</name>
<dbReference type="SMART" id="SM00389">
    <property type="entry name" value="HOX"/>
    <property type="match status" value="1"/>
</dbReference>
<dbReference type="InterPro" id="IPR001356">
    <property type="entry name" value="HD"/>
</dbReference>
<dbReference type="Gene3D" id="1.10.10.60">
    <property type="entry name" value="Homeodomain-like"/>
    <property type="match status" value="1"/>
</dbReference>
<dbReference type="PANTHER" id="PTHR45793">
    <property type="entry name" value="HOMEOBOX PROTEIN"/>
    <property type="match status" value="1"/>
</dbReference>
<evidence type="ECO:0000259" key="9">
    <source>
        <dbReference type="PROSITE" id="PS50071"/>
    </source>
</evidence>
<evidence type="ECO:0000256" key="6">
    <source>
        <dbReference type="PROSITE-ProRule" id="PRU00108"/>
    </source>
</evidence>
<feature type="region of interest" description="Disordered" evidence="8">
    <location>
        <begin position="529"/>
        <end position="556"/>
    </location>
</feature>
<dbReference type="PROSITE" id="PS00027">
    <property type="entry name" value="HOMEOBOX_1"/>
    <property type="match status" value="1"/>
</dbReference>
<feature type="region of interest" description="Disordered" evidence="8">
    <location>
        <begin position="602"/>
        <end position="638"/>
    </location>
</feature>
<protein>
    <recommendedName>
        <fullName evidence="9">Homeobox domain-containing protein</fullName>
    </recommendedName>
</protein>
<dbReference type="CDD" id="cd00086">
    <property type="entry name" value="homeodomain"/>
    <property type="match status" value="1"/>
</dbReference>
<dbReference type="Proteomes" id="UP001212841">
    <property type="component" value="Unassembled WGS sequence"/>
</dbReference>
<keyword evidence="11" id="KW-1185">Reference proteome</keyword>
<keyword evidence="3 6" id="KW-0238">DNA-binding</keyword>
<dbReference type="GO" id="GO:0000978">
    <property type="term" value="F:RNA polymerase II cis-regulatory region sequence-specific DNA binding"/>
    <property type="evidence" value="ECO:0007669"/>
    <property type="project" value="TreeGrafter"/>
</dbReference>
<proteinExistence type="predicted"/>
<feature type="region of interest" description="Disordered" evidence="8">
    <location>
        <begin position="449"/>
        <end position="508"/>
    </location>
</feature>
<evidence type="ECO:0000256" key="3">
    <source>
        <dbReference type="ARBA" id="ARBA00023125"/>
    </source>
</evidence>
<dbReference type="PROSITE" id="PS50071">
    <property type="entry name" value="HOMEOBOX_2"/>
    <property type="match status" value="1"/>
</dbReference>
<evidence type="ECO:0000256" key="1">
    <source>
        <dbReference type="ARBA" id="ARBA00004123"/>
    </source>
</evidence>
<feature type="compositionally biased region" description="Pro residues" evidence="8">
    <location>
        <begin position="459"/>
        <end position="482"/>
    </location>
</feature>
<dbReference type="InterPro" id="IPR017970">
    <property type="entry name" value="Homeobox_CS"/>
</dbReference>